<dbReference type="EMBL" id="JAAMPI010002038">
    <property type="protein sequence ID" value="KAF4619092.1"/>
    <property type="molecule type" value="Genomic_DNA"/>
</dbReference>
<sequence length="285" mass="32403">MEQIPMTTLCDGVPRAIRPRTSTVFVTYITTLNGYQSYFPVTSKAIRTDIEPDCSVDDDASDCTRLWSSWNYVSSSLLHRFDFDAVRSYERRKPPCVEPMQTCQANGCGVNPGDRQTLYYWPITTSGDICQQNGSTLTPTPTDDSGAPNTVEYGDLTFTSPSVYVVYETASADWSEVWRFKGPRQRSNTWIHPCGPTATALTLTLDPTDLSTIEKDDFKHSDERRSVNWADFNYLAVPLSAYNFQCSERIVGKYWSSCPRSHTIYDNYSPYFQLPQEIISEVPEW</sequence>
<evidence type="ECO:0000313" key="1">
    <source>
        <dbReference type="EMBL" id="KAF4619092.1"/>
    </source>
</evidence>
<name>A0A8H4VR76_9HELO</name>
<dbReference type="Proteomes" id="UP000566819">
    <property type="component" value="Unassembled WGS sequence"/>
</dbReference>
<dbReference type="OrthoDB" id="3944128at2759"/>
<comment type="caution">
    <text evidence="1">The sequence shown here is derived from an EMBL/GenBank/DDBJ whole genome shotgun (WGS) entry which is preliminary data.</text>
</comment>
<evidence type="ECO:0000313" key="2">
    <source>
        <dbReference type="Proteomes" id="UP000566819"/>
    </source>
</evidence>
<accession>A0A8H4VR76</accession>
<protein>
    <submittedName>
        <fullName evidence="1">Uncharacterized protein</fullName>
    </submittedName>
</protein>
<reference evidence="1 2" key="1">
    <citation type="submission" date="2020-03" db="EMBL/GenBank/DDBJ databases">
        <title>Draft Genome Sequence of Cudoniella acicularis.</title>
        <authorList>
            <person name="Buettner E."/>
            <person name="Kellner H."/>
        </authorList>
    </citation>
    <scope>NUCLEOTIDE SEQUENCE [LARGE SCALE GENOMIC DNA]</scope>
    <source>
        <strain evidence="1 2">DSM 108380</strain>
    </source>
</reference>
<proteinExistence type="predicted"/>
<organism evidence="1 2">
    <name type="scientific">Cudoniella acicularis</name>
    <dbReference type="NCBI Taxonomy" id="354080"/>
    <lineage>
        <taxon>Eukaryota</taxon>
        <taxon>Fungi</taxon>
        <taxon>Dikarya</taxon>
        <taxon>Ascomycota</taxon>
        <taxon>Pezizomycotina</taxon>
        <taxon>Leotiomycetes</taxon>
        <taxon>Helotiales</taxon>
        <taxon>Tricladiaceae</taxon>
        <taxon>Cudoniella</taxon>
    </lineage>
</organism>
<dbReference type="AlphaFoldDB" id="A0A8H4VR76"/>
<gene>
    <name evidence="1" type="ORF">G7Y89_g14755</name>
</gene>
<keyword evidence="2" id="KW-1185">Reference proteome</keyword>